<dbReference type="EMBL" id="VSRR010000381">
    <property type="protein sequence ID" value="MPC14817.1"/>
    <property type="molecule type" value="Genomic_DNA"/>
</dbReference>
<proteinExistence type="predicted"/>
<dbReference type="Proteomes" id="UP000324222">
    <property type="component" value="Unassembled WGS sequence"/>
</dbReference>
<dbReference type="AlphaFoldDB" id="A0A5B7CYI0"/>
<gene>
    <name evidence="1" type="ORF">E2C01_007593</name>
</gene>
<accession>A0A5B7CYI0</accession>
<sequence length="117" mass="12865">MELRGMAVVEGRETSVPTSLIPCRITRKESKPNAACFSSSYSLVPPSTLAVTEGEKILSDWVTVRHLCTVHESDVSHTPSLQCHQSTAQSASTKQEAVGLLYHTQVELRRDPPPHQL</sequence>
<keyword evidence="2" id="KW-1185">Reference proteome</keyword>
<name>A0A5B7CYI0_PORTR</name>
<comment type="caution">
    <text evidence="1">The sequence shown here is derived from an EMBL/GenBank/DDBJ whole genome shotgun (WGS) entry which is preliminary data.</text>
</comment>
<protein>
    <submittedName>
        <fullName evidence="1">Uncharacterized protein</fullName>
    </submittedName>
</protein>
<evidence type="ECO:0000313" key="2">
    <source>
        <dbReference type="Proteomes" id="UP000324222"/>
    </source>
</evidence>
<reference evidence="1 2" key="1">
    <citation type="submission" date="2019-05" db="EMBL/GenBank/DDBJ databases">
        <title>Another draft genome of Portunus trituberculatus and its Hox gene families provides insights of decapod evolution.</title>
        <authorList>
            <person name="Jeong J.-H."/>
            <person name="Song I."/>
            <person name="Kim S."/>
            <person name="Choi T."/>
            <person name="Kim D."/>
            <person name="Ryu S."/>
            <person name="Kim W."/>
        </authorList>
    </citation>
    <scope>NUCLEOTIDE SEQUENCE [LARGE SCALE GENOMIC DNA]</scope>
    <source>
        <tissue evidence="1">Muscle</tissue>
    </source>
</reference>
<organism evidence="1 2">
    <name type="scientific">Portunus trituberculatus</name>
    <name type="common">Swimming crab</name>
    <name type="synonym">Neptunus trituberculatus</name>
    <dbReference type="NCBI Taxonomy" id="210409"/>
    <lineage>
        <taxon>Eukaryota</taxon>
        <taxon>Metazoa</taxon>
        <taxon>Ecdysozoa</taxon>
        <taxon>Arthropoda</taxon>
        <taxon>Crustacea</taxon>
        <taxon>Multicrustacea</taxon>
        <taxon>Malacostraca</taxon>
        <taxon>Eumalacostraca</taxon>
        <taxon>Eucarida</taxon>
        <taxon>Decapoda</taxon>
        <taxon>Pleocyemata</taxon>
        <taxon>Brachyura</taxon>
        <taxon>Eubrachyura</taxon>
        <taxon>Portunoidea</taxon>
        <taxon>Portunidae</taxon>
        <taxon>Portuninae</taxon>
        <taxon>Portunus</taxon>
    </lineage>
</organism>
<evidence type="ECO:0000313" key="1">
    <source>
        <dbReference type="EMBL" id="MPC14817.1"/>
    </source>
</evidence>